<comment type="caution">
    <text evidence="2">The sequence shown here is derived from an EMBL/GenBank/DDBJ whole genome shotgun (WGS) entry which is preliminary data.</text>
</comment>
<name>A0AAW6VKM2_9BACT</name>
<dbReference type="Proteomes" id="UP001237501">
    <property type="component" value="Unassembled WGS sequence"/>
</dbReference>
<reference evidence="2" key="2">
    <citation type="submission" date="2023-02" db="EMBL/GenBank/DDBJ databases">
        <authorList>
            <person name="Concha-Toloza M."/>
            <person name="Lopez-Cantillo M."/>
            <person name="Molina-Mora J."/>
            <person name="Collado L."/>
        </authorList>
    </citation>
    <scope>NUCLEOTIDE SEQUENCE</scope>
    <source>
        <strain evidence="2">FR1p153A2</strain>
    </source>
</reference>
<evidence type="ECO:0000313" key="2">
    <source>
        <dbReference type="EMBL" id="MDK2042526.1"/>
    </source>
</evidence>
<protein>
    <submittedName>
        <fullName evidence="2">Uncharacterized protein</fullName>
    </submittedName>
</protein>
<reference evidence="2" key="1">
    <citation type="journal article" date="2023" name="Antibiotics">
        <title>Genomic Characterization of Antibiotic-Resistant Campylobacterales Isolated from Chilean Poultry Meat.</title>
        <authorList>
            <person name="Concha-Toloza M."/>
            <person name="Lopez-Cantillo M."/>
            <person name="Molina-Mora J.A."/>
            <person name="Collado L."/>
        </authorList>
    </citation>
    <scope>NUCLEOTIDE SEQUENCE</scope>
    <source>
        <strain evidence="2">FR1p153A2</strain>
    </source>
</reference>
<keyword evidence="1" id="KW-0812">Transmembrane</keyword>
<evidence type="ECO:0000256" key="1">
    <source>
        <dbReference type="SAM" id="Phobius"/>
    </source>
</evidence>
<dbReference type="RefSeq" id="WP_284093599.1">
    <property type="nucleotide sequence ID" value="NZ_JAQTJC010000016.1"/>
</dbReference>
<evidence type="ECO:0000313" key="3">
    <source>
        <dbReference type="Proteomes" id="UP001237501"/>
    </source>
</evidence>
<accession>A0AAW6VKM2</accession>
<keyword evidence="1" id="KW-1133">Transmembrane helix</keyword>
<organism evidence="2 3">
    <name type="scientific">Aliarcobacter butzleri</name>
    <dbReference type="NCBI Taxonomy" id="28197"/>
    <lineage>
        <taxon>Bacteria</taxon>
        <taxon>Pseudomonadati</taxon>
        <taxon>Campylobacterota</taxon>
        <taxon>Epsilonproteobacteria</taxon>
        <taxon>Campylobacterales</taxon>
        <taxon>Arcobacteraceae</taxon>
        <taxon>Aliarcobacter</taxon>
    </lineage>
</organism>
<feature type="transmembrane region" description="Helical" evidence="1">
    <location>
        <begin position="7"/>
        <end position="28"/>
    </location>
</feature>
<dbReference type="AlphaFoldDB" id="A0AAW6VKM2"/>
<sequence length="281" mass="33681">MSSKKFLKIFFLSIFIIFFIIGGINYTIDPFNIFSHKNSLNKLQKGFNERLQKSVFLFYNTSLDYNAVLLGSSRSTYYNQNDYFKGKLYNFAFSGAQVQEYKKYLEFFNKINKKELDTIILGLDFYTYRMDKNIEAIKFPNETKLAFFINNYFLLSTLKYSLINIKRSYFNETGHRSYNRDNIVETTKVSYEDSKEQTIKRSKKYYENFIIDNTYKKNLLELKNTFNHSNFIIFIPPLSKPFLEEIYSDNKLFLIYMEWLKTLIDIFGEVYLFSNLDNKCQ</sequence>
<dbReference type="EMBL" id="JAQTJK010000025">
    <property type="protein sequence ID" value="MDK2042526.1"/>
    <property type="molecule type" value="Genomic_DNA"/>
</dbReference>
<gene>
    <name evidence="2" type="ORF">PT517_12130</name>
</gene>
<proteinExistence type="predicted"/>
<keyword evidence="1" id="KW-0472">Membrane</keyword>